<accession>A0ABT9L115</accession>
<dbReference type="Pfam" id="PF01408">
    <property type="entry name" value="GFO_IDH_MocA"/>
    <property type="match status" value="1"/>
</dbReference>
<reference evidence="3 4" key="1">
    <citation type="submission" date="2023-07" db="EMBL/GenBank/DDBJ databases">
        <title>Sequencing the genomes of 1000 actinobacteria strains.</title>
        <authorList>
            <person name="Klenk H.-P."/>
        </authorList>
    </citation>
    <scope>NUCLEOTIDE SEQUENCE [LARGE SCALE GENOMIC DNA]</scope>
    <source>
        <strain evidence="3 4">DSM 41600</strain>
    </source>
</reference>
<feature type="compositionally biased region" description="Low complexity" evidence="1">
    <location>
        <begin position="1"/>
        <end position="22"/>
    </location>
</feature>
<evidence type="ECO:0000313" key="3">
    <source>
        <dbReference type="EMBL" id="MDP9614398.1"/>
    </source>
</evidence>
<feature type="domain" description="Gfo/Idh/MocA-like oxidoreductase N-terminal" evidence="2">
    <location>
        <begin position="44"/>
        <end position="152"/>
    </location>
</feature>
<dbReference type="PANTHER" id="PTHR43377:SF2">
    <property type="entry name" value="BINDING ROSSMANN FOLD OXIDOREDUCTASE, PUTATIVE (AFU_ORTHOLOGUE AFUA_4G00560)-RELATED"/>
    <property type="match status" value="1"/>
</dbReference>
<comment type="caution">
    <text evidence="3">The sequence shown here is derived from an EMBL/GenBank/DDBJ whole genome shotgun (WGS) entry which is preliminary data.</text>
</comment>
<evidence type="ECO:0000259" key="2">
    <source>
        <dbReference type="Pfam" id="PF01408"/>
    </source>
</evidence>
<dbReference type="RefSeq" id="WP_307111782.1">
    <property type="nucleotide sequence ID" value="NZ_JAURUE010000002.1"/>
</dbReference>
<name>A0ABT9L115_9ACTN</name>
<dbReference type="EMBL" id="JAURUE010000002">
    <property type="protein sequence ID" value="MDP9614398.1"/>
    <property type="molecule type" value="Genomic_DNA"/>
</dbReference>
<feature type="region of interest" description="Disordered" evidence="1">
    <location>
        <begin position="1"/>
        <end position="42"/>
    </location>
</feature>
<dbReference type="Proteomes" id="UP001234880">
    <property type="component" value="Unassembled WGS sequence"/>
</dbReference>
<dbReference type="PANTHER" id="PTHR43377">
    <property type="entry name" value="BILIVERDIN REDUCTASE A"/>
    <property type="match status" value="1"/>
</dbReference>
<dbReference type="Gene3D" id="3.30.360.10">
    <property type="entry name" value="Dihydrodipicolinate Reductase, domain 2"/>
    <property type="match status" value="1"/>
</dbReference>
<dbReference type="InterPro" id="IPR000683">
    <property type="entry name" value="Gfo/Idh/MocA-like_OxRdtase_N"/>
</dbReference>
<evidence type="ECO:0000256" key="1">
    <source>
        <dbReference type="SAM" id="MobiDB-lite"/>
    </source>
</evidence>
<evidence type="ECO:0000313" key="4">
    <source>
        <dbReference type="Proteomes" id="UP001234880"/>
    </source>
</evidence>
<feature type="compositionally biased region" description="Pro residues" evidence="1">
    <location>
        <begin position="28"/>
        <end position="42"/>
    </location>
</feature>
<sequence length="398" mass="43111">MNPAGKQGPAPAPDAQPSQAPRRLPRAPRLPQPAGPSRPPRPVSFGLVGSGWRAEFYLRIAHALPDRFQVAGVVARRPQRRAELHRTWSVPVFASLEELLAAGRPDFVVTALPRTVNAHTVAELARRGVPVLSETPPAAGLEEMIALVDAVGDAVVEVAEQYQYLPTYAAALQAASRGVLGEVTSAQVSVAQTYHAISLLRRFLGVGMADATVTAVEFTSELAHGPGRDGWQREGTTTARQTIATLHFGDRLGLYDFTSGQWFHPLLGRRLVVRGQRGELIDDRVTCLHTPRTPSVLRFERHQTGTGADLGGFHLEGISLGPDRLYRNPYAPARLADEEIAIATCLSRMADRLAGDPGPYPLAEACQDHYLGLAVEEAARTGRPVTTVRQPWALTRRG</sequence>
<organism evidence="3 4">
    <name type="scientific">Streptomyces demainii</name>
    <dbReference type="NCBI Taxonomy" id="588122"/>
    <lineage>
        <taxon>Bacteria</taxon>
        <taxon>Bacillati</taxon>
        <taxon>Actinomycetota</taxon>
        <taxon>Actinomycetes</taxon>
        <taxon>Kitasatosporales</taxon>
        <taxon>Streptomycetaceae</taxon>
        <taxon>Streptomyces</taxon>
    </lineage>
</organism>
<protein>
    <submittedName>
        <fullName evidence="3">Dehydrogenase</fullName>
    </submittedName>
</protein>
<gene>
    <name evidence="3" type="ORF">JOF35_006736</name>
</gene>
<dbReference type="Gene3D" id="3.40.50.720">
    <property type="entry name" value="NAD(P)-binding Rossmann-like Domain"/>
    <property type="match status" value="1"/>
</dbReference>
<dbReference type="InterPro" id="IPR036291">
    <property type="entry name" value="NAD(P)-bd_dom_sf"/>
</dbReference>
<proteinExistence type="predicted"/>
<dbReference type="SUPFAM" id="SSF51735">
    <property type="entry name" value="NAD(P)-binding Rossmann-fold domains"/>
    <property type="match status" value="1"/>
</dbReference>
<keyword evidence="4" id="KW-1185">Reference proteome</keyword>
<dbReference type="InterPro" id="IPR051450">
    <property type="entry name" value="Gfo/Idh/MocA_Oxidoreductases"/>
</dbReference>